<dbReference type="AlphaFoldDB" id="A0A382ID50"/>
<organism evidence="1">
    <name type="scientific">marine metagenome</name>
    <dbReference type="NCBI Taxonomy" id="408172"/>
    <lineage>
        <taxon>unclassified sequences</taxon>
        <taxon>metagenomes</taxon>
        <taxon>ecological metagenomes</taxon>
    </lineage>
</organism>
<evidence type="ECO:0000313" key="1">
    <source>
        <dbReference type="EMBL" id="SVB97580.1"/>
    </source>
</evidence>
<gene>
    <name evidence="1" type="ORF">METZ01_LOCUS250434</name>
</gene>
<proteinExistence type="predicted"/>
<accession>A0A382ID50</accession>
<dbReference type="EMBL" id="UINC01066648">
    <property type="protein sequence ID" value="SVB97580.1"/>
    <property type="molecule type" value="Genomic_DNA"/>
</dbReference>
<sequence>TKRSALHTRSIKPTTRMAVDCNKMKVKYKEVKSDGL</sequence>
<reference evidence="1" key="1">
    <citation type="submission" date="2018-05" db="EMBL/GenBank/DDBJ databases">
        <authorList>
            <person name="Lanie J.A."/>
            <person name="Ng W.-L."/>
            <person name="Kazmierczak K.M."/>
            <person name="Andrzejewski T.M."/>
            <person name="Davidsen T.M."/>
            <person name="Wayne K.J."/>
            <person name="Tettelin H."/>
            <person name="Glass J.I."/>
            <person name="Rusch D."/>
            <person name="Podicherti R."/>
            <person name="Tsui H.-C.T."/>
            <person name="Winkler M.E."/>
        </authorList>
    </citation>
    <scope>NUCLEOTIDE SEQUENCE</scope>
</reference>
<protein>
    <submittedName>
        <fullName evidence="1">Uncharacterized protein</fullName>
    </submittedName>
</protein>
<feature type="non-terminal residue" evidence="1">
    <location>
        <position position="1"/>
    </location>
</feature>
<name>A0A382ID50_9ZZZZ</name>